<evidence type="ECO:0000313" key="8">
    <source>
        <dbReference type="EMBL" id="MBB5789114.1"/>
    </source>
</evidence>
<accession>A0A7W9GSV5</accession>
<dbReference type="GO" id="GO:0022904">
    <property type="term" value="P:respiratory electron transport chain"/>
    <property type="evidence" value="ECO:0007669"/>
    <property type="project" value="InterPro"/>
</dbReference>
<evidence type="ECO:0000256" key="3">
    <source>
        <dbReference type="ARBA" id="ARBA00022692"/>
    </source>
</evidence>
<comment type="subcellular location">
    <subcellularLocation>
        <location evidence="1">Cell membrane</location>
        <topology evidence="1">Multi-pass membrane protein</topology>
    </subcellularLocation>
</comment>
<keyword evidence="2" id="KW-1003">Cell membrane</keyword>
<keyword evidence="9" id="KW-1185">Reference proteome</keyword>
<gene>
    <name evidence="8" type="ORF">HD601_003689</name>
</gene>
<keyword evidence="3 6" id="KW-0812">Transmembrane</keyword>
<organism evidence="8 9">
    <name type="scientific">Jiangella mangrovi</name>
    <dbReference type="NCBI Taxonomy" id="1524084"/>
    <lineage>
        <taxon>Bacteria</taxon>
        <taxon>Bacillati</taxon>
        <taxon>Actinomycetota</taxon>
        <taxon>Actinomycetes</taxon>
        <taxon>Jiangellales</taxon>
        <taxon>Jiangellaceae</taxon>
        <taxon>Jiangella</taxon>
    </lineage>
</organism>
<feature type="transmembrane region" description="Helical" evidence="6">
    <location>
        <begin position="62"/>
        <end position="85"/>
    </location>
</feature>
<evidence type="ECO:0000313" key="9">
    <source>
        <dbReference type="Proteomes" id="UP000542813"/>
    </source>
</evidence>
<evidence type="ECO:0000259" key="7">
    <source>
        <dbReference type="Pfam" id="PF01292"/>
    </source>
</evidence>
<evidence type="ECO:0000256" key="4">
    <source>
        <dbReference type="ARBA" id="ARBA00022989"/>
    </source>
</evidence>
<dbReference type="EMBL" id="JACHMM010000001">
    <property type="protein sequence ID" value="MBB5789114.1"/>
    <property type="molecule type" value="Genomic_DNA"/>
</dbReference>
<dbReference type="AlphaFoldDB" id="A0A7W9GSV5"/>
<dbReference type="InterPro" id="IPR016174">
    <property type="entry name" value="Di-haem_cyt_TM"/>
</dbReference>
<proteinExistence type="predicted"/>
<sequence length="227" mass="25754">MTTEDGERSRSVERNNARTRWLHAAVYVTVLVLLLTGWWLTLGQEGRPSPLAELTRAADAEIHTMAGWVFAGVALLGIVAGWRAARTLLTDSVRFRRTDLRWFARWPRAVVTGRFGRHEGHFDPGQRVANLVMIVLLLVLIVCGIGLWAVSGGPAFVWFNRIHRWATYLFTPVIAGHVLIAAGVLPGYRGVWRAMHLGGRLRRRDAERVWPAWLERIDGDRRRPPDR</sequence>
<dbReference type="Gene3D" id="1.20.950.20">
    <property type="entry name" value="Transmembrane di-heme cytochromes, Chain C"/>
    <property type="match status" value="1"/>
</dbReference>
<feature type="domain" description="Cytochrome b561 bacterial/Ni-hydrogenase" evidence="7">
    <location>
        <begin position="17"/>
        <end position="195"/>
    </location>
</feature>
<dbReference type="Proteomes" id="UP000542813">
    <property type="component" value="Unassembled WGS sequence"/>
</dbReference>
<dbReference type="GO" id="GO:0009055">
    <property type="term" value="F:electron transfer activity"/>
    <property type="evidence" value="ECO:0007669"/>
    <property type="project" value="InterPro"/>
</dbReference>
<feature type="transmembrane region" description="Helical" evidence="6">
    <location>
        <begin position="131"/>
        <end position="159"/>
    </location>
</feature>
<dbReference type="RefSeq" id="WP_184824271.1">
    <property type="nucleotide sequence ID" value="NZ_JACHMM010000001.1"/>
</dbReference>
<evidence type="ECO:0000256" key="5">
    <source>
        <dbReference type="ARBA" id="ARBA00023136"/>
    </source>
</evidence>
<keyword evidence="5 6" id="KW-0472">Membrane</keyword>
<keyword evidence="4 6" id="KW-1133">Transmembrane helix</keyword>
<dbReference type="InterPro" id="IPR011577">
    <property type="entry name" value="Cyt_b561_bac/Ni-Hgenase"/>
</dbReference>
<evidence type="ECO:0000256" key="6">
    <source>
        <dbReference type="SAM" id="Phobius"/>
    </source>
</evidence>
<comment type="caution">
    <text evidence="8">The sequence shown here is derived from an EMBL/GenBank/DDBJ whole genome shotgun (WGS) entry which is preliminary data.</text>
</comment>
<reference evidence="8 9" key="1">
    <citation type="submission" date="2020-08" db="EMBL/GenBank/DDBJ databases">
        <title>Sequencing the genomes of 1000 actinobacteria strains.</title>
        <authorList>
            <person name="Klenk H.-P."/>
        </authorList>
    </citation>
    <scope>NUCLEOTIDE SEQUENCE [LARGE SCALE GENOMIC DNA]</scope>
    <source>
        <strain evidence="8 9">DSM 102122</strain>
    </source>
</reference>
<feature type="transmembrane region" description="Helical" evidence="6">
    <location>
        <begin position="21"/>
        <end position="42"/>
    </location>
</feature>
<feature type="transmembrane region" description="Helical" evidence="6">
    <location>
        <begin position="165"/>
        <end position="185"/>
    </location>
</feature>
<dbReference type="Pfam" id="PF01292">
    <property type="entry name" value="Ni_hydr_CYTB"/>
    <property type="match status" value="1"/>
</dbReference>
<dbReference type="GO" id="GO:0005886">
    <property type="term" value="C:plasma membrane"/>
    <property type="evidence" value="ECO:0007669"/>
    <property type="project" value="UniProtKB-SubCell"/>
</dbReference>
<name>A0A7W9GSV5_9ACTN</name>
<dbReference type="SUPFAM" id="SSF81342">
    <property type="entry name" value="Transmembrane di-heme cytochromes"/>
    <property type="match status" value="1"/>
</dbReference>
<evidence type="ECO:0000256" key="2">
    <source>
        <dbReference type="ARBA" id="ARBA00022475"/>
    </source>
</evidence>
<protein>
    <submittedName>
        <fullName evidence="8">Formate dehydrogenase subunit gamma</fullName>
    </submittedName>
</protein>
<evidence type="ECO:0000256" key="1">
    <source>
        <dbReference type="ARBA" id="ARBA00004651"/>
    </source>
</evidence>